<dbReference type="InterPro" id="IPR002734">
    <property type="entry name" value="RibDG_C"/>
</dbReference>
<dbReference type="GO" id="GO:0009231">
    <property type="term" value="P:riboflavin biosynthetic process"/>
    <property type="evidence" value="ECO:0007669"/>
    <property type="project" value="InterPro"/>
</dbReference>
<sequence length="211" mass="23171">MTETSAQDIAQDTAQNTGRRVVANISLSLDGRYYGPGGESDMSWVGPHAMTDTAREHMTRETSTATTLLLGRKNYEGFGGFWPTVVDNEQFDARDRAFAAWLNEVEKVVFSTTLTETPWQNSRLAEHDPATEVRRLRAQPGGDIVVQNSASLIRTLLDAGEVDRLTLNLCPELVGGGARLFEDGVPVSSWSLADLATSESGAIYLTYDRKR</sequence>
<evidence type="ECO:0000313" key="3">
    <source>
        <dbReference type="Proteomes" id="UP000182977"/>
    </source>
</evidence>
<gene>
    <name evidence="2" type="ORF">SAMN04488563_5553</name>
</gene>
<protein>
    <submittedName>
        <fullName evidence="2">Dihydrofolate reductase</fullName>
    </submittedName>
</protein>
<dbReference type="RefSeq" id="WP_046771428.1">
    <property type="nucleotide sequence ID" value="NZ_LBMC01000042.1"/>
</dbReference>
<dbReference type="PANTHER" id="PTHR38011:SF2">
    <property type="entry name" value="BIFUNCTIONAL DEAMINASE-REDUCTASE DOMAIN PROTEIN"/>
    <property type="match status" value="1"/>
</dbReference>
<evidence type="ECO:0000313" key="2">
    <source>
        <dbReference type="EMBL" id="SDU77469.1"/>
    </source>
</evidence>
<dbReference type="GO" id="GO:0008703">
    <property type="term" value="F:5-amino-6-(5-phosphoribosylamino)uracil reductase activity"/>
    <property type="evidence" value="ECO:0007669"/>
    <property type="project" value="InterPro"/>
</dbReference>
<dbReference type="SUPFAM" id="SSF53597">
    <property type="entry name" value="Dihydrofolate reductase-like"/>
    <property type="match status" value="1"/>
</dbReference>
<dbReference type="EMBL" id="LT629791">
    <property type="protein sequence ID" value="SDU77469.1"/>
    <property type="molecule type" value="Genomic_DNA"/>
</dbReference>
<keyword evidence="3" id="KW-1185">Reference proteome</keyword>
<accession>A0A1H2L961</accession>
<dbReference type="InterPro" id="IPR050765">
    <property type="entry name" value="Riboflavin_Biosynth_HTPR"/>
</dbReference>
<dbReference type="OrthoDB" id="8419056at2"/>
<proteinExistence type="predicted"/>
<dbReference type="InterPro" id="IPR024072">
    <property type="entry name" value="DHFR-like_dom_sf"/>
</dbReference>
<evidence type="ECO:0000259" key="1">
    <source>
        <dbReference type="Pfam" id="PF01872"/>
    </source>
</evidence>
<dbReference type="STRING" id="419479.SAMN04488563_5553"/>
<name>A0A1H2L961_9ACTN</name>
<feature type="domain" description="Bacterial bifunctional deaminase-reductase C-terminal" evidence="1">
    <location>
        <begin position="21"/>
        <end position="199"/>
    </location>
</feature>
<organism evidence="2 3">
    <name type="scientific">Jiangella alkaliphila</name>
    <dbReference type="NCBI Taxonomy" id="419479"/>
    <lineage>
        <taxon>Bacteria</taxon>
        <taxon>Bacillati</taxon>
        <taxon>Actinomycetota</taxon>
        <taxon>Actinomycetes</taxon>
        <taxon>Jiangellales</taxon>
        <taxon>Jiangellaceae</taxon>
        <taxon>Jiangella</taxon>
    </lineage>
</organism>
<dbReference type="Proteomes" id="UP000182977">
    <property type="component" value="Chromosome I"/>
</dbReference>
<dbReference type="Pfam" id="PF01872">
    <property type="entry name" value="RibD_C"/>
    <property type="match status" value="1"/>
</dbReference>
<reference evidence="3" key="1">
    <citation type="submission" date="2016-10" db="EMBL/GenBank/DDBJ databases">
        <authorList>
            <person name="Varghese N."/>
            <person name="Submissions S."/>
        </authorList>
    </citation>
    <scope>NUCLEOTIDE SEQUENCE [LARGE SCALE GENOMIC DNA]</scope>
    <source>
        <strain evidence="3">DSM 45079</strain>
    </source>
</reference>
<dbReference type="PANTHER" id="PTHR38011">
    <property type="entry name" value="DIHYDROFOLATE REDUCTASE FAMILY PROTEIN (AFU_ORTHOLOGUE AFUA_8G06820)"/>
    <property type="match status" value="1"/>
</dbReference>
<dbReference type="Gene3D" id="3.40.430.10">
    <property type="entry name" value="Dihydrofolate Reductase, subunit A"/>
    <property type="match status" value="1"/>
</dbReference>
<dbReference type="AlphaFoldDB" id="A0A1H2L961"/>